<dbReference type="FunFam" id="3.30.160.60:FF:000131">
    <property type="entry name" value="protein indeterminate-domain 5, chloroplastic-like"/>
    <property type="match status" value="1"/>
</dbReference>
<reference evidence="11" key="1">
    <citation type="submission" date="2020-07" db="EMBL/GenBank/DDBJ databases">
        <title>Ethylene signaling mediates host invasion by parasitic plants.</title>
        <authorList>
            <person name="Yoshida S."/>
        </authorList>
    </citation>
    <scope>NUCLEOTIDE SEQUENCE</scope>
    <source>
        <strain evidence="11">Okayama</strain>
    </source>
</reference>
<keyword evidence="2" id="KW-0677">Repeat</keyword>
<keyword evidence="3 8" id="KW-0863">Zinc-finger</keyword>
<evidence type="ECO:0000256" key="5">
    <source>
        <dbReference type="ARBA" id="ARBA00023015"/>
    </source>
</evidence>
<dbReference type="InterPro" id="IPR036236">
    <property type="entry name" value="Znf_C2H2_sf"/>
</dbReference>
<dbReference type="Pfam" id="PF22992">
    <property type="entry name" value="C2CH-4th_BIRD-IDD"/>
    <property type="match status" value="1"/>
</dbReference>
<evidence type="ECO:0000313" key="12">
    <source>
        <dbReference type="Proteomes" id="UP000653305"/>
    </source>
</evidence>
<dbReference type="Gene3D" id="3.30.160.60">
    <property type="entry name" value="Classic Zinc Finger"/>
    <property type="match status" value="2"/>
</dbReference>
<feature type="region of interest" description="Disordered" evidence="9">
    <location>
        <begin position="193"/>
        <end position="264"/>
    </location>
</feature>
<keyword evidence="5" id="KW-0805">Transcription regulation</keyword>
<dbReference type="SUPFAM" id="SSF57667">
    <property type="entry name" value="beta-beta-alpha zinc fingers"/>
    <property type="match status" value="1"/>
</dbReference>
<comment type="caution">
    <text evidence="11">The sequence shown here is derived from an EMBL/GenBank/DDBJ whole genome shotgun (WGS) entry which is preliminary data.</text>
</comment>
<keyword evidence="6" id="KW-0238">DNA-binding</keyword>
<dbReference type="PROSITE" id="PS00028">
    <property type="entry name" value="ZINC_FINGER_C2H2_1"/>
    <property type="match status" value="1"/>
</dbReference>
<evidence type="ECO:0000256" key="4">
    <source>
        <dbReference type="ARBA" id="ARBA00022833"/>
    </source>
</evidence>
<dbReference type="GO" id="GO:0003700">
    <property type="term" value="F:DNA-binding transcription factor activity"/>
    <property type="evidence" value="ECO:0007669"/>
    <property type="project" value="TreeGrafter"/>
</dbReference>
<dbReference type="EMBL" id="BMAC01000667">
    <property type="protein sequence ID" value="GFQ01240.1"/>
    <property type="molecule type" value="Genomic_DNA"/>
</dbReference>
<gene>
    <name evidence="11" type="ORF">PHJA_002267900</name>
</gene>
<dbReference type="GO" id="GO:0005634">
    <property type="term" value="C:nucleus"/>
    <property type="evidence" value="ECO:0007669"/>
    <property type="project" value="TreeGrafter"/>
</dbReference>
<evidence type="ECO:0000256" key="6">
    <source>
        <dbReference type="ARBA" id="ARBA00023125"/>
    </source>
</evidence>
<feature type="region of interest" description="Disordered" evidence="9">
    <location>
        <begin position="1"/>
        <end position="36"/>
    </location>
</feature>
<dbReference type="PANTHER" id="PTHR10593">
    <property type="entry name" value="SERINE/THREONINE-PROTEIN KINASE RIO"/>
    <property type="match status" value="1"/>
</dbReference>
<name>A0A830CQI4_9LAMI</name>
<dbReference type="InterPro" id="IPR055185">
    <property type="entry name" value="C2CH-4th_BIRD-IDD"/>
</dbReference>
<evidence type="ECO:0000256" key="2">
    <source>
        <dbReference type="ARBA" id="ARBA00022737"/>
    </source>
</evidence>
<feature type="compositionally biased region" description="Basic and acidic residues" evidence="9">
    <location>
        <begin position="1"/>
        <end position="16"/>
    </location>
</feature>
<dbReference type="InterPro" id="IPR013087">
    <property type="entry name" value="Znf_C2H2_type"/>
</dbReference>
<evidence type="ECO:0000256" key="1">
    <source>
        <dbReference type="ARBA" id="ARBA00022723"/>
    </source>
</evidence>
<dbReference type="SMART" id="SM00355">
    <property type="entry name" value="ZnF_C2H2"/>
    <property type="match status" value="3"/>
</dbReference>
<dbReference type="Proteomes" id="UP000653305">
    <property type="component" value="Unassembled WGS sequence"/>
</dbReference>
<dbReference type="Pfam" id="PF22996">
    <property type="entry name" value="C2H2-2nd_BIRD-IDD"/>
    <property type="match status" value="1"/>
</dbReference>
<dbReference type="AlphaFoldDB" id="A0A830CQI4"/>
<dbReference type="InterPro" id="IPR055186">
    <property type="entry name" value="C2H2-2nd_BIRD-IDD"/>
</dbReference>
<protein>
    <submittedName>
        <fullName evidence="11">Protein indeterminate-domain 2</fullName>
    </submittedName>
</protein>
<organism evidence="11 12">
    <name type="scientific">Phtheirospermum japonicum</name>
    <dbReference type="NCBI Taxonomy" id="374723"/>
    <lineage>
        <taxon>Eukaryota</taxon>
        <taxon>Viridiplantae</taxon>
        <taxon>Streptophyta</taxon>
        <taxon>Embryophyta</taxon>
        <taxon>Tracheophyta</taxon>
        <taxon>Spermatophyta</taxon>
        <taxon>Magnoliopsida</taxon>
        <taxon>eudicotyledons</taxon>
        <taxon>Gunneridae</taxon>
        <taxon>Pentapetalae</taxon>
        <taxon>asterids</taxon>
        <taxon>lamiids</taxon>
        <taxon>Lamiales</taxon>
        <taxon>Orobanchaceae</taxon>
        <taxon>Orobanchaceae incertae sedis</taxon>
        <taxon>Phtheirospermum</taxon>
    </lineage>
</organism>
<evidence type="ECO:0000256" key="8">
    <source>
        <dbReference type="PROSITE-ProRule" id="PRU00042"/>
    </source>
</evidence>
<dbReference type="PROSITE" id="PS50157">
    <property type="entry name" value="ZINC_FINGER_C2H2_2"/>
    <property type="match status" value="1"/>
</dbReference>
<dbReference type="OrthoDB" id="6354171at2759"/>
<dbReference type="Pfam" id="PF22995">
    <property type="entry name" value="C2CH-3rd_BIRD-IDD"/>
    <property type="match status" value="1"/>
</dbReference>
<evidence type="ECO:0000259" key="10">
    <source>
        <dbReference type="PROSITE" id="PS50157"/>
    </source>
</evidence>
<dbReference type="GO" id="GO:0008270">
    <property type="term" value="F:zinc ion binding"/>
    <property type="evidence" value="ECO:0007669"/>
    <property type="project" value="UniProtKB-KW"/>
</dbReference>
<dbReference type="PANTHER" id="PTHR10593:SF246">
    <property type="entry name" value="PROTEIN INDETERMINATE-DOMAIN 2-LIKE ISOFORM X1"/>
    <property type="match status" value="1"/>
</dbReference>
<feature type="domain" description="C2H2-type" evidence="10">
    <location>
        <begin position="55"/>
        <end position="77"/>
    </location>
</feature>
<dbReference type="InterPro" id="IPR031140">
    <property type="entry name" value="IDD1-16"/>
</dbReference>
<evidence type="ECO:0000256" key="7">
    <source>
        <dbReference type="ARBA" id="ARBA00023163"/>
    </source>
</evidence>
<evidence type="ECO:0000256" key="9">
    <source>
        <dbReference type="SAM" id="MobiDB-lite"/>
    </source>
</evidence>
<keyword evidence="7" id="KW-0804">Transcription</keyword>
<dbReference type="GO" id="GO:0003677">
    <property type="term" value="F:DNA binding"/>
    <property type="evidence" value="ECO:0007669"/>
    <property type="project" value="UniProtKB-KW"/>
</dbReference>
<dbReference type="FunFam" id="3.30.160.60:FF:000554">
    <property type="entry name" value="protein indeterminate-domain 12-like"/>
    <property type="match status" value="1"/>
</dbReference>
<evidence type="ECO:0000256" key="3">
    <source>
        <dbReference type="ARBA" id="ARBA00022771"/>
    </source>
</evidence>
<keyword evidence="1" id="KW-0479">Metal-binding</keyword>
<accession>A0A830CQI4</accession>
<proteinExistence type="predicted"/>
<evidence type="ECO:0000313" key="11">
    <source>
        <dbReference type="EMBL" id="GFQ01240.1"/>
    </source>
</evidence>
<keyword evidence="4" id="KW-0862">Zinc</keyword>
<dbReference type="InterPro" id="IPR055187">
    <property type="entry name" value="C2CH-3rd_BIRD-IDD"/>
</dbReference>
<dbReference type="Pfam" id="PF12874">
    <property type="entry name" value="zf-met"/>
    <property type="match status" value="1"/>
</dbReference>
<sequence length="503" mass="54019">MVKMEISEINHTKSDQPVENLTPPTKKKRSLPGMPDPDSEVIALSPKTLLATNRFVCEICNKGFQRDQNLQLHRRGHNLPWKLRQRTDKEMRKRVYVCPEPTCIHHDPSRALGDLTGIKKHFCRKHGEKKYKCDRCSKNYAVQSDWKAHMKTCGTKEYRCDCGTVFSRRDSFITHKAFCEALAQESAALSQPPAKVMSSGGDLEVWIGPQTPAAASSPPPPPLTPPTGVLSPVLSVQSSAELSENQTAPLPPPPRTTTTNAAAHSSTASTVFASIFNPSNCTELTQSSHYHASSYNDSLLCPMNGRDRPAIDPISLSLSSSLYSTSSLFPSTSQNNPQPHYLSSPQPALSATALLQKAAQMGATSSNPSFLCGLWFPVSSSLNPHQDIVSTMAQTTTSTTPHGVKLEKNSMASTLGLGLPSTGASGFGNELVMSSSTLYGDKPTTLDFLGLGMGGGGEASSGGFSAFLSSIGGGLDMTAATFTEVRPNGDAWDDPSERKPSFL</sequence>
<keyword evidence="12" id="KW-1185">Reference proteome</keyword>
<feature type="compositionally biased region" description="Polar residues" evidence="9">
    <location>
        <begin position="235"/>
        <end position="246"/>
    </location>
</feature>